<gene>
    <name evidence="5" type="primary">LOC108680809</name>
</gene>
<comment type="similarity">
    <text evidence="1">Belongs to the short-chain dehydrogenases/reductases (SDR) family.</text>
</comment>
<dbReference type="InterPro" id="IPR036291">
    <property type="entry name" value="NAD(P)-bd_dom_sf"/>
</dbReference>
<dbReference type="RefSeq" id="XP_018025211.1">
    <property type="nucleotide sequence ID" value="XM_018169722.2"/>
</dbReference>
<dbReference type="GeneID" id="108680809"/>
<name>A0A8B7PIP4_HYAAZ</name>
<dbReference type="PANTHER" id="PTHR24320">
    <property type="entry name" value="RETINOL DEHYDROGENASE"/>
    <property type="match status" value="1"/>
</dbReference>
<keyword evidence="3" id="KW-0812">Transmembrane</keyword>
<dbReference type="KEGG" id="hazt:108680809"/>
<dbReference type="PANTHER" id="PTHR24320:SF152">
    <property type="entry name" value="SHORT-CHAIN DEHYDROGENASE_REDUCTASE FAMILY PROTEIN"/>
    <property type="match status" value="1"/>
</dbReference>
<reference evidence="5" key="1">
    <citation type="submission" date="2025-08" db="UniProtKB">
        <authorList>
            <consortium name="RefSeq"/>
        </authorList>
    </citation>
    <scope>IDENTIFICATION</scope>
    <source>
        <tissue evidence="5">Whole organism</tissue>
    </source>
</reference>
<dbReference type="PRINTS" id="PR00081">
    <property type="entry name" value="GDHRDH"/>
</dbReference>
<keyword evidence="2" id="KW-0560">Oxidoreductase</keyword>
<keyword evidence="3" id="KW-1133">Transmembrane helix</keyword>
<dbReference type="GO" id="GO:0016491">
    <property type="term" value="F:oxidoreductase activity"/>
    <property type="evidence" value="ECO:0007669"/>
    <property type="project" value="UniProtKB-KW"/>
</dbReference>
<dbReference type="OrthoDB" id="542013at2759"/>
<dbReference type="AlphaFoldDB" id="A0A8B7PIP4"/>
<keyword evidence="3" id="KW-0472">Membrane</keyword>
<evidence type="ECO:0000313" key="5">
    <source>
        <dbReference type="RefSeq" id="XP_018025211.1"/>
    </source>
</evidence>
<dbReference type="Proteomes" id="UP000694843">
    <property type="component" value="Unplaced"/>
</dbReference>
<dbReference type="InterPro" id="IPR002347">
    <property type="entry name" value="SDR_fam"/>
</dbReference>
<feature type="transmembrane region" description="Helical" evidence="3">
    <location>
        <begin position="43"/>
        <end position="62"/>
    </location>
</feature>
<dbReference type="Gene3D" id="3.40.50.720">
    <property type="entry name" value="NAD(P)-binding Rossmann-like Domain"/>
    <property type="match status" value="1"/>
</dbReference>
<evidence type="ECO:0000256" key="2">
    <source>
        <dbReference type="ARBA" id="ARBA00023002"/>
    </source>
</evidence>
<accession>A0A8B7PIP4</accession>
<evidence type="ECO:0000256" key="3">
    <source>
        <dbReference type="SAM" id="Phobius"/>
    </source>
</evidence>
<dbReference type="SUPFAM" id="SSF51735">
    <property type="entry name" value="NAD(P)-binding Rossmann-fold domains"/>
    <property type="match status" value="1"/>
</dbReference>
<organism evidence="4 5">
    <name type="scientific">Hyalella azteca</name>
    <name type="common">Amphipod</name>
    <dbReference type="NCBI Taxonomy" id="294128"/>
    <lineage>
        <taxon>Eukaryota</taxon>
        <taxon>Metazoa</taxon>
        <taxon>Ecdysozoa</taxon>
        <taxon>Arthropoda</taxon>
        <taxon>Crustacea</taxon>
        <taxon>Multicrustacea</taxon>
        <taxon>Malacostraca</taxon>
        <taxon>Eumalacostraca</taxon>
        <taxon>Peracarida</taxon>
        <taxon>Amphipoda</taxon>
        <taxon>Senticaudata</taxon>
        <taxon>Talitrida</taxon>
        <taxon>Talitroidea</taxon>
        <taxon>Hyalellidae</taxon>
        <taxon>Hyalella</taxon>
    </lineage>
</organism>
<proteinExistence type="inferred from homology"/>
<dbReference type="Pfam" id="PF00106">
    <property type="entry name" value="adh_short"/>
    <property type="match status" value="1"/>
</dbReference>
<feature type="transmembrane region" description="Helical" evidence="3">
    <location>
        <begin position="21"/>
        <end position="37"/>
    </location>
</feature>
<sequence length="400" mass="44590">MELSNGVRYQAFAPLRNSINAVYRTVISIGTSTIVATKRTSPLIVVAASTLGLGAIFFRRWVSKKRAENKVVFCKCKSRLNDKVVVITGATSGIGYQVALMSAQQQATVIFGARDPENGRAIAEQIRRKSSNRRVHCLYLDLTDFQSCKRFCDKVREMEPVIDFLVNNAGVLNQTPARTKDGFEKTWQTNFLSCIIITENLLGSVGVGVSEHAGIIFVSSATRLMVNPSDVANVEQMRDVPEITTFEEGIGHYALTKMALWMYAAYTAYSRKNRKDIFVASVDPGSVWTGLFRDSWKDLSGLYTRLMCMLCLRTPAEGAQTIMHCMNCPKIRNGVLLKDCQEIGFLPEDAIELSPEFVSKSYKLISKYLPADCKAVDEIKISPDLSFEESPENETKVTCY</sequence>
<keyword evidence="4" id="KW-1185">Reference proteome</keyword>
<protein>
    <submittedName>
        <fullName evidence="5">Dehydrogenase/reductase SDR family member on chromosome X homolog</fullName>
    </submittedName>
</protein>
<evidence type="ECO:0000313" key="4">
    <source>
        <dbReference type="Proteomes" id="UP000694843"/>
    </source>
</evidence>
<evidence type="ECO:0000256" key="1">
    <source>
        <dbReference type="ARBA" id="ARBA00006484"/>
    </source>
</evidence>